<comment type="caution">
    <text evidence="2">The sequence shown here is derived from an EMBL/GenBank/DDBJ whole genome shotgun (WGS) entry which is preliminary data.</text>
</comment>
<dbReference type="EMBL" id="BJHV01000001">
    <property type="protein sequence ID" value="GDY42678.1"/>
    <property type="molecule type" value="Genomic_DNA"/>
</dbReference>
<dbReference type="Proteomes" id="UP000299290">
    <property type="component" value="Unassembled WGS sequence"/>
</dbReference>
<sequence length="76" mass="8272">MCRGFATPLGPSLLPKAIGPTTIGGADGVEKSAATRPAREGVMGWVWRWVLRWWPPARDDPAPDGRRGRRPAPPSR</sequence>
<feature type="region of interest" description="Disordered" evidence="1">
    <location>
        <begin position="55"/>
        <end position="76"/>
    </location>
</feature>
<proteinExistence type="predicted"/>
<gene>
    <name evidence="2" type="ORF">SANT12839_035600</name>
</gene>
<dbReference type="AlphaFoldDB" id="A0A4D4K7P6"/>
<organism evidence="2 3">
    <name type="scientific">Streptomyces antimycoticus</name>
    <dbReference type="NCBI Taxonomy" id="68175"/>
    <lineage>
        <taxon>Bacteria</taxon>
        <taxon>Bacillati</taxon>
        <taxon>Actinomycetota</taxon>
        <taxon>Actinomycetes</taxon>
        <taxon>Kitasatosporales</taxon>
        <taxon>Streptomycetaceae</taxon>
        <taxon>Streptomyces</taxon>
        <taxon>Streptomyces violaceusniger group</taxon>
    </lineage>
</organism>
<name>A0A4D4K7P6_9ACTN</name>
<evidence type="ECO:0000313" key="3">
    <source>
        <dbReference type="Proteomes" id="UP000299290"/>
    </source>
</evidence>
<feature type="compositionally biased region" description="Basic and acidic residues" evidence="1">
    <location>
        <begin position="57"/>
        <end position="66"/>
    </location>
</feature>
<evidence type="ECO:0000313" key="2">
    <source>
        <dbReference type="EMBL" id="GDY42678.1"/>
    </source>
</evidence>
<evidence type="ECO:0000256" key="1">
    <source>
        <dbReference type="SAM" id="MobiDB-lite"/>
    </source>
</evidence>
<reference evidence="2 3" key="1">
    <citation type="journal article" date="2020" name="Int. J. Syst. Evol. Microbiol.">
        <title>Reclassification of Streptomyces castelarensis and Streptomyces sporoclivatus as later heterotypic synonyms of Streptomyces antimycoticus.</title>
        <authorList>
            <person name="Komaki H."/>
            <person name="Tamura T."/>
        </authorList>
    </citation>
    <scope>NUCLEOTIDE SEQUENCE [LARGE SCALE GENOMIC DNA]</scope>
    <source>
        <strain evidence="2 3">NBRC 12839</strain>
    </source>
</reference>
<keyword evidence="3" id="KW-1185">Reference proteome</keyword>
<accession>A0A4D4K7P6</accession>
<protein>
    <submittedName>
        <fullName evidence="2">Uncharacterized protein</fullName>
    </submittedName>
</protein>
<feature type="region of interest" description="Disordered" evidence="1">
    <location>
        <begin position="1"/>
        <end position="37"/>
    </location>
</feature>